<feature type="chain" id="PRO_5043495432" description="Secreted protein" evidence="1">
    <location>
        <begin position="21"/>
        <end position="134"/>
    </location>
</feature>
<evidence type="ECO:0000313" key="2">
    <source>
        <dbReference type="EMBL" id="GIY39232.1"/>
    </source>
</evidence>
<accession>A0AAV4T0V0</accession>
<feature type="signal peptide" evidence="1">
    <location>
        <begin position="1"/>
        <end position="20"/>
    </location>
</feature>
<dbReference type="AlphaFoldDB" id="A0AAV4T0V0"/>
<comment type="caution">
    <text evidence="2">The sequence shown here is derived from an EMBL/GenBank/DDBJ whole genome shotgun (WGS) entry which is preliminary data.</text>
</comment>
<dbReference type="Proteomes" id="UP001054837">
    <property type="component" value="Unassembled WGS sequence"/>
</dbReference>
<reference evidence="2 3" key="1">
    <citation type="submission" date="2021-06" db="EMBL/GenBank/DDBJ databases">
        <title>Caerostris darwini draft genome.</title>
        <authorList>
            <person name="Kono N."/>
            <person name="Arakawa K."/>
        </authorList>
    </citation>
    <scope>NUCLEOTIDE SEQUENCE [LARGE SCALE GENOMIC DNA]</scope>
</reference>
<keyword evidence="3" id="KW-1185">Reference proteome</keyword>
<sequence>MGQLIDRLWLLRISLMRAIAAVIRHWEPFPRQMEVLGFKYLRRPSALWTLPKCNARLTHKSRFFSNKKVVYLPLCPRGPGKSGCNSLRCPAVIPLKAFHLLVSDSGNQQLPAAARPPGHVQLLRWAPRGPINLP</sequence>
<evidence type="ECO:0000313" key="3">
    <source>
        <dbReference type="Proteomes" id="UP001054837"/>
    </source>
</evidence>
<protein>
    <recommendedName>
        <fullName evidence="4">Secreted protein</fullName>
    </recommendedName>
</protein>
<keyword evidence="1" id="KW-0732">Signal</keyword>
<dbReference type="EMBL" id="BPLQ01008773">
    <property type="protein sequence ID" value="GIY39232.1"/>
    <property type="molecule type" value="Genomic_DNA"/>
</dbReference>
<gene>
    <name evidence="2" type="ORF">CDAR_209581</name>
</gene>
<organism evidence="2 3">
    <name type="scientific">Caerostris darwini</name>
    <dbReference type="NCBI Taxonomy" id="1538125"/>
    <lineage>
        <taxon>Eukaryota</taxon>
        <taxon>Metazoa</taxon>
        <taxon>Ecdysozoa</taxon>
        <taxon>Arthropoda</taxon>
        <taxon>Chelicerata</taxon>
        <taxon>Arachnida</taxon>
        <taxon>Araneae</taxon>
        <taxon>Araneomorphae</taxon>
        <taxon>Entelegynae</taxon>
        <taxon>Araneoidea</taxon>
        <taxon>Araneidae</taxon>
        <taxon>Caerostris</taxon>
    </lineage>
</organism>
<evidence type="ECO:0008006" key="4">
    <source>
        <dbReference type="Google" id="ProtNLM"/>
    </source>
</evidence>
<evidence type="ECO:0000256" key="1">
    <source>
        <dbReference type="SAM" id="SignalP"/>
    </source>
</evidence>
<name>A0AAV4T0V0_9ARAC</name>
<proteinExistence type="predicted"/>